<evidence type="ECO:0000313" key="2">
    <source>
        <dbReference type="EMBL" id="GLX77363.1"/>
    </source>
</evidence>
<accession>A0ABQ6GMZ2</accession>
<evidence type="ECO:0000256" key="1">
    <source>
        <dbReference type="SAM" id="Phobius"/>
    </source>
</evidence>
<dbReference type="Proteomes" id="UP001157186">
    <property type="component" value="Unassembled WGS sequence"/>
</dbReference>
<sequence length="45" mass="5097">MTVMDSFFYYGLLQSITVFCLIVSAVMNNIGKSLHQGNLEQTILR</sequence>
<dbReference type="EMBL" id="BSST01000001">
    <property type="protein sequence ID" value="GLX77363.1"/>
    <property type="molecule type" value="Genomic_DNA"/>
</dbReference>
<keyword evidence="1" id="KW-1133">Transmembrane helix</keyword>
<keyword evidence="1" id="KW-0472">Membrane</keyword>
<proteinExistence type="predicted"/>
<reference evidence="2 3" key="1">
    <citation type="submission" date="2023-03" db="EMBL/GenBank/DDBJ databases">
        <title>Draft genome sequence of Thalassotalea insulae KCTC 62186T.</title>
        <authorList>
            <person name="Sawabe T."/>
        </authorList>
    </citation>
    <scope>NUCLEOTIDE SEQUENCE [LARGE SCALE GENOMIC DNA]</scope>
    <source>
        <strain evidence="2 3">KCTC 62186</strain>
    </source>
</reference>
<evidence type="ECO:0000313" key="3">
    <source>
        <dbReference type="Proteomes" id="UP001157186"/>
    </source>
</evidence>
<gene>
    <name evidence="2" type="ORF">tinsulaeT_07030</name>
</gene>
<organism evidence="2 3">
    <name type="scientific">Thalassotalea insulae</name>
    <dbReference type="NCBI Taxonomy" id="2056778"/>
    <lineage>
        <taxon>Bacteria</taxon>
        <taxon>Pseudomonadati</taxon>
        <taxon>Pseudomonadota</taxon>
        <taxon>Gammaproteobacteria</taxon>
        <taxon>Alteromonadales</taxon>
        <taxon>Colwelliaceae</taxon>
        <taxon>Thalassotalea</taxon>
    </lineage>
</organism>
<comment type="caution">
    <text evidence="2">The sequence shown here is derived from an EMBL/GenBank/DDBJ whole genome shotgun (WGS) entry which is preliminary data.</text>
</comment>
<keyword evidence="3" id="KW-1185">Reference proteome</keyword>
<protein>
    <submittedName>
        <fullName evidence="2">Uncharacterized protein</fullName>
    </submittedName>
</protein>
<name>A0ABQ6GMZ2_9GAMM</name>
<feature type="transmembrane region" description="Helical" evidence="1">
    <location>
        <begin position="6"/>
        <end position="27"/>
    </location>
</feature>
<keyword evidence="1" id="KW-0812">Transmembrane</keyword>